<name>A0ABQ9JY13_9CUCU</name>
<dbReference type="Proteomes" id="UP001162164">
    <property type="component" value="Unassembled WGS sequence"/>
</dbReference>
<organism evidence="1 2">
    <name type="scientific">Molorchus minor</name>
    <dbReference type="NCBI Taxonomy" id="1323400"/>
    <lineage>
        <taxon>Eukaryota</taxon>
        <taxon>Metazoa</taxon>
        <taxon>Ecdysozoa</taxon>
        <taxon>Arthropoda</taxon>
        <taxon>Hexapoda</taxon>
        <taxon>Insecta</taxon>
        <taxon>Pterygota</taxon>
        <taxon>Neoptera</taxon>
        <taxon>Endopterygota</taxon>
        <taxon>Coleoptera</taxon>
        <taxon>Polyphaga</taxon>
        <taxon>Cucujiformia</taxon>
        <taxon>Chrysomeloidea</taxon>
        <taxon>Cerambycidae</taxon>
        <taxon>Lamiinae</taxon>
        <taxon>Monochamini</taxon>
        <taxon>Molorchus</taxon>
    </lineage>
</organism>
<protein>
    <submittedName>
        <fullName evidence="1">Uncharacterized protein</fullName>
    </submittedName>
</protein>
<evidence type="ECO:0000313" key="2">
    <source>
        <dbReference type="Proteomes" id="UP001162164"/>
    </source>
</evidence>
<accession>A0ABQ9JY13</accession>
<keyword evidence="2" id="KW-1185">Reference proteome</keyword>
<sequence length="134" mass="15252">MSKTVEVKAKLQEIKIVTNGPLFHIYVKDNIGALCPANIKLQINKGDGTCKALVTKTHVGNIKYVILLLMFQLEFIGRRHTNDAVSVESWVNEMQEKSDAILFHKMQDSLVQEWPELKSEDYMLAIMTDDNVKC</sequence>
<comment type="caution">
    <text evidence="1">The sequence shown here is derived from an EMBL/GenBank/DDBJ whole genome shotgun (WGS) entry which is preliminary data.</text>
</comment>
<dbReference type="EMBL" id="JAPWTJ010000104">
    <property type="protein sequence ID" value="KAJ8982845.1"/>
    <property type="molecule type" value="Genomic_DNA"/>
</dbReference>
<gene>
    <name evidence="1" type="ORF">NQ317_016007</name>
</gene>
<proteinExistence type="predicted"/>
<reference evidence="1" key="1">
    <citation type="journal article" date="2023" name="Insect Mol. Biol.">
        <title>Genome sequencing provides insights into the evolution of gene families encoding plant cell wall-degrading enzymes in longhorned beetles.</title>
        <authorList>
            <person name="Shin N.R."/>
            <person name="Okamura Y."/>
            <person name="Kirsch R."/>
            <person name="Pauchet Y."/>
        </authorList>
    </citation>
    <scope>NUCLEOTIDE SEQUENCE</scope>
    <source>
        <strain evidence="1">MMC_N1</strain>
    </source>
</reference>
<evidence type="ECO:0000313" key="1">
    <source>
        <dbReference type="EMBL" id="KAJ8982845.1"/>
    </source>
</evidence>